<evidence type="ECO:0000256" key="3">
    <source>
        <dbReference type="ARBA" id="ARBA00022989"/>
    </source>
</evidence>
<evidence type="ECO:0000256" key="1">
    <source>
        <dbReference type="ARBA" id="ARBA00004167"/>
    </source>
</evidence>
<sequence length="276" mass="31509">MVKVAQIDTIKINEYIYASNGKLVEINRYRRSFRDGGVSLKEKIKHSYSLTEEKILTYNADGRLTDRVIIPINVKTNSQLKKTGCQYNKYGDIMKDGNISYEYTYDNHQNWTTQKAYVYYNEEPNVRQWTEREYTYANTLEDLANIVRKEQIEEQKQQQSAQRQQQASRMLRKGTASTGAREAIKVEKGALYTLSGRSLSSLPKPLCVVQEQGRVVVNITVNPAGLVIAASINPLTNTTSTTLRNASIKAAKKARFNTIDSMNNQQGTITYHFELR</sequence>
<dbReference type="AlphaFoldDB" id="A0A4Q5DUW9"/>
<evidence type="ECO:0000313" key="6">
    <source>
        <dbReference type="EMBL" id="KAB6079866.1"/>
    </source>
</evidence>
<evidence type="ECO:0000256" key="5">
    <source>
        <dbReference type="SAM" id="MobiDB-lite"/>
    </source>
</evidence>
<evidence type="ECO:0000256" key="2">
    <source>
        <dbReference type="ARBA" id="ARBA00022692"/>
    </source>
</evidence>
<dbReference type="GO" id="GO:0016020">
    <property type="term" value="C:membrane"/>
    <property type="evidence" value="ECO:0007669"/>
    <property type="project" value="UniProtKB-SubCell"/>
</dbReference>
<dbReference type="Proteomes" id="UP000434604">
    <property type="component" value="Unassembled WGS sequence"/>
</dbReference>
<evidence type="ECO:0000256" key="4">
    <source>
        <dbReference type="ARBA" id="ARBA00023136"/>
    </source>
</evidence>
<reference evidence="8 9" key="1">
    <citation type="journal article" date="2019" name="Nat. Med.">
        <title>A library of human gut bacterial isolates paired with longitudinal multiomics data enables mechanistic microbiome research.</title>
        <authorList>
            <person name="Poyet M."/>
            <person name="Groussin M."/>
            <person name="Gibbons S.M."/>
            <person name="Avila-Pacheco J."/>
            <person name="Jiang X."/>
            <person name="Kearney S.M."/>
            <person name="Perrotta A.R."/>
            <person name="Berdy B."/>
            <person name="Zhao S."/>
            <person name="Lieberman T.D."/>
            <person name="Swanson P.K."/>
            <person name="Smith M."/>
            <person name="Roesemann S."/>
            <person name="Alexander J.E."/>
            <person name="Rich S.A."/>
            <person name="Livny J."/>
            <person name="Vlamakis H."/>
            <person name="Clish C."/>
            <person name="Bullock K."/>
            <person name="Deik A."/>
            <person name="Scott J."/>
            <person name="Pierce K.A."/>
            <person name="Xavier R.J."/>
            <person name="Alm E.J."/>
        </authorList>
    </citation>
    <scope>NUCLEOTIDE SEQUENCE [LARGE SCALE GENOMIC DNA]</scope>
    <source>
        <strain evidence="7 8">BIOML-A58</strain>
        <strain evidence="6 9">BIOML-A73</strain>
    </source>
</reference>
<feature type="region of interest" description="Disordered" evidence="5">
    <location>
        <begin position="154"/>
        <end position="179"/>
    </location>
</feature>
<evidence type="ECO:0000313" key="8">
    <source>
        <dbReference type="Proteomes" id="UP000434604"/>
    </source>
</evidence>
<feature type="compositionally biased region" description="Low complexity" evidence="5">
    <location>
        <begin position="157"/>
        <end position="169"/>
    </location>
</feature>
<proteinExistence type="predicted"/>
<accession>A0A4Q5DUW9</accession>
<dbReference type="EMBL" id="WDER01000062">
    <property type="protein sequence ID" value="KAB6079866.1"/>
    <property type="molecule type" value="Genomic_DNA"/>
</dbReference>
<dbReference type="Proteomes" id="UP000474077">
    <property type="component" value="Unassembled WGS sequence"/>
</dbReference>
<keyword evidence="3" id="KW-1133">Transmembrane helix</keyword>
<dbReference type="EMBL" id="WDED01000019">
    <property type="protein sequence ID" value="KAB6147038.1"/>
    <property type="molecule type" value="Genomic_DNA"/>
</dbReference>
<dbReference type="NCBIfam" id="TIGR01352">
    <property type="entry name" value="tonB_Cterm"/>
    <property type="match status" value="1"/>
</dbReference>
<dbReference type="InterPro" id="IPR006260">
    <property type="entry name" value="TonB/TolA_C"/>
</dbReference>
<protein>
    <submittedName>
        <fullName evidence="6">Energy transducer TonB</fullName>
    </submittedName>
</protein>
<evidence type="ECO:0000313" key="9">
    <source>
        <dbReference type="Proteomes" id="UP000474077"/>
    </source>
</evidence>
<comment type="subcellular location">
    <subcellularLocation>
        <location evidence="1">Membrane</location>
        <topology evidence="1">Single-pass membrane protein</topology>
    </subcellularLocation>
</comment>
<keyword evidence="2" id="KW-0812">Transmembrane</keyword>
<evidence type="ECO:0000313" key="7">
    <source>
        <dbReference type="EMBL" id="KAB6147038.1"/>
    </source>
</evidence>
<organism evidence="6 9">
    <name type="scientific">Bacteroides xylanisolvens</name>
    <dbReference type="NCBI Taxonomy" id="371601"/>
    <lineage>
        <taxon>Bacteria</taxon>
        <taxon>Pseudomonadati</taxon>
        <taxon>Bacteroidota</taxon>
        <taxon>Bacteroidia</taxon>
        <taxon>Bacteroidales</taxon>
        <taxon>Bacteroidaceae</taxon>
        <taxon>Bacteroides</taxon>
    </lineage>
</organism>
<comment type="caution">
    <text evidence="6">The sequence shown here is derived from an EMBL/GenBank/DDBJ whole genome shotgun (WGS) entry which is preliminary data.</text>
</comment>
<gene>
    <name evidence="7" type="ORF">GA398_13455</name>
    <name evidence="6" type="ORF">GA560_18705</name>
</gene>
<keyword evidence="4" id="KW-0472">Membrane</keyword>
<name>A0A4Q5DUW9_9BACE</name>